<dbReference type="InterPro" id="IPR006597">
    <property type="entry name" value="Sel1-like"/>
</dbReference>
<evidence type="ECO:0008006" key="3">
    <source>
        <dbReference type="Google" id="ProtNLM"/>
    </source>
</evidence>
<dbReference type="InterPro" id="IPR008869">
    <property type="entry name" value="MlaC/ttg2D"/>
</dbReference>
<protein>
    <recommendedName>
        <fullName evidence="3">Sel1 repeat-containing protein</fullName>
    </recommendedName>
</protein>
<dbReference type="PANTHER" id="PTHR11102:SF160">
    <property type="entry name" value="ERAD-ASSOCIATED E3 UBIQUITIN-PROTEIN LIGASE COMPONENT HRD3"/>
    <property type="match status" value="1"/>
</dbReference>
<dbReference type="InterPro" id="IPR042245">
    <property type="entry name" value="Tgt2/MlaC_sf"/>
</dbReference>
<dbReference type="EMBL" id="AP021879">
    <property type="protein sequence ID" value="BBO87039.1"/>
    <property type="molecule type" value="Genomic_DNA"/>
</dbReference>
<evidence type="ECO:0000313" key="1">
    <source>
        <dbReference type="EMBL" id="BBO87039.1"/>
    </source>
</evidence>
<gene>
    <name evidence="1" type="ORF">DSCOOX_02190</name>
</gene>
<organism evidence="1 2">
    <name type="scientific">Desulfosarcina ovata subsp. ovata</name>
    <dbReference type="NCBI Taxonomy" id="2752305"/>
    <lineage>
        <taxon>Bacteria</taxon>
        <taxon>Pseudomonadati</taxon>
        <taxon>Thermodesulfobacteriota</taxon>
        <taxon>Desulfobacteria</taxon>
        <taxon>Desulfobacterales</taxon>
        <taxon>Desulfosarcinaceae</taxon>
        <taxon>Desulfosarcina</taxon>
    </lineage>
</organism>
<reference evidence="1 2" key="1">
    <citation type="submission" date="2019-11" db="EMBL/GenBank/DDBJ databases">
        <title>Comparative genomics of hydrocarbon-degrading Desulfosarcina strains.</title>
        <authorList>
            <person name="Watanabe M."/>
            <person name="Kojima H."/>
            <person name="Fukui M."/>
        </authorList>
    </citation>
    <scope>NUCLEOTIDE SEQUENCE [LARGE SCALE GENOMIC DNA]</scope>
    <source>
        <strain evidence="2">oXyS1</strain>
    </source>
</reference>
<dbReference type="AlphaFoldDB" id="A0A5K8A3A3"/>
<sequence>MISITSASKMKFVFFVCSFIISIFNIGWAGNGPDFNRVLLSAENGDLESQYLLGELYQYGEEVKRIKSIHYDGKPVQENFKEAARWYLKAANQGHIYAPFHLGCLYESGKGVQQSNIEAIKWYQKAANHGHKPSQDRMKWVMRLERGTLIRTLQSTINKTITTLDLDVNTTSFVEIGEDKRASIRSILSGLFDFHEFSRCALGNRYWNQFTSEQQQSFLILHQKLLENGFIKFMIGYLSDENNNGEEVAFKMEKGIQRNSNHFFSLKYKGDQKAYKNDENRPFMFATLEQSGSNFFTFDFFVKDGVWKAYDYHVSGISIANHQQSDFRDILVKDSPERLLGKLQKEINKQNYEAHLKKTSVTKTPKKVPLLKPDSFDARELNYETELTALFLGDFNNARLKPDSVIVSAIYKNYLEAYGKHCDACLPGNKVPITVSKCAKERITRDIWGNESSSCIEWVEVPTGLFADPRLYNSSNRLSYDAGIGMAFKGIGSDAFSVRGDIDDAVSLGNDMDQLVRQNGCQSAALKRFERNLYRFVEKQPPLRLPGKETLASIHEKVKINLDSDHQPFQGSTFTFFSPQEFLRLRHVVYFSLQFALAVVF</sequence>
<name>A0A5K8A3A3_9BACT</name>
<dbReference type="Proteomes" id="UP000422108">
    <property type="component" value="Chromosome"/>
</dbReference>
<dbReference type="InterPro" id="IPR011990">
    <property type="entry name" value="TPR-like_helical_dom_sf"/>
</dbReference>
<dbReference type="InterPro" id="IPR050767">
    <property type="entry name" value="Sel1_AlgK"/>
</dbReference>
<dbReference type="Gene3D" id="1.25.40.10">
    <property type="entry name" value="Tetratricopeptide repeat domain"/>
    <property type="match status" value="1"/>
</dbReference>
<proteinExistence type="predicted"/>
<evidence type="ECO:0000313" key="2">
    <source>
        <dbReference type="Proteomes" id="UP000422108"/>
    </source>
</evidence>
<dbReference type="RefSeq" id="WP_155308536.1">
    <property type="nucleotide sequence ID" value="NZ_AP021879.1"/>
</dbReference>
<dbReference type="PANTHER" id="PTHR11102">
    <property type="entry name" value="SEL-1-LIKE PROTEIN"/>
    <property type="match status" value="1"/>
</dbReference>
<dbReference type="Pfam" id="PF05494">
    <property type="entry name" value="MlaC"/>
    <property type="match status" value="1"/>
</dbReference>
<accession>A0A5K8A3A3</accession>
<keyword evidence="2" id="KW-1185">Reference proteome</keyword>
<dbReference type="Gene3D" id="3.10.450.710">
    <property type="entry name" value="Tgt2/MlaC"/>
    <property type="match status" value="1"/>
</dbReference>
<dbReference type="SUPFAM" id="SSF81901">
    <property type="entry name" value="HCP-like"/>
    <property type="match status" value="1"/>
</dbReference>
<dbReference type="Pfam" id="PF08238">
    <property type="entry name" value="Sel1"/>
    <property type="match status" value="3"/>
</dbReference>
<dbReference type="SMART" id="SM00671">
    <property type="entry name" value="SEL1"/>
    <property type="match status" value="2"/>
</dbReference>